<dbReference type="EMBL" id="JAAGLU010000065">
    <property type="protein sequence ID" value="NEC92316.1"/>
    <property type="molecule type" value="Genomic_DNA"/>
</dbReference>
<gene>
    <name evidence="1" type="ORF">G3I71_42640</name>
</gene>
<comment type="caution">
    <text evidence="1">The sequence shown here is derived from an EMBL/GenBank/DDBJ whole genome shotgun (WGS) entry which is preliminary data.</text>
</comment>
<accession>A0A6B3C7A0</accession>
<proteinExistence type="predicted"/>
<evidence type="ECO:0000313" key="1">
    <source>
        <dbReference type="EMBL" id="NEC92316.1"/>
    </source>
</evidence>
<dbReference type="AlphaFoldDB" id="A0A6B3C7A0"/>
<organism evidence="1">
    <name type="scientific">Streptomyces sp. SID12501</name>
    <dbReference type="NCBI Taxonomy" id="2706042"/>
    <lineage>
        <taxon>Bacteria</taxon>
        <taxon>Bacillati</taxon>
        <taxon>Actinomycetota</taxon>
        <taxon>Actinomycetes</taxon>
        <taxon>Kitasatosporales</taxon>
        <taxon>Streptomycetaceae</taxon>
        <taxon>Streptomyces</taxon>
    </lineage>
</organism>
<name>A0A6B3C7A0_9ACTN</name>
<protein>
    <submittedName>
        <fullName evidence="1">Uncharacterized protein</fullName>
    </submittedName>
</protein>
<dbReference type="RefSeq" id="WP_164323846.1">
    <property type="nucleotide sequence ID" value="NZ_JAAGLU010000065.1"/>
</dbReference>
<sequence length="77" mass="8360">MFAPYLLRQGFERVSGTATEPPLLEGWLAVPVQVAGIETGDSLLTILDGNAEVFFTGPVFTPARWHRTALEPGECTL</sequence>
<reference evidence="1" key="1">
    <citation type="submission" date="2020-01" db="EMBL/GenBank/DDBJ databases">
        <title>Insect and environment-associated Actinomycetes.</title>
        <authorList>
            <person name="Currrie C."/>
            <person name="Chevrette M."/>
            <person name="Carlson C."/>
            <person name="Stubbendieck R."/>
            <person name="Wendt-Pienkowski E."/>
        </authorList>
    </citation>
    <scope>NUCLEOTIDE SEQUENCE</scope>
    <source>
        <strain evidence="1">SID12501</strain>
    </source>
</reference>